<accession>A0A2N0P7F6</accession>
<reference evidence="1 2" key="2">
    <citation type="submission" date="2017-09" db="EMBL/GenBank/DDBJ databases">
        <title>Extensive intraspecific genome diversity in a model arbuscular mycorrhizal fungus.</title>
        <authorList>
            <person name="Chen E.C."/>
            <person name="Morin E."/>
            <person name="Beaudet D."/>
            <person name="Noel J."/>
            <person name="Ndikumana S."/>
            <person name="Charron P."/>
            <person name="St-Onge C."/>
            <person name="Giorgi J."/>
            <person name="Grigoriev I.V."/>
            <person name="Roux C."/>
            <person name="Martin F.M."/>
            <person name="Corradi N."/>
        </authorList>
    </citation>
    <scope>NUCLEOTIDE SEQUENCE [LARGE SCALE GENOMIC DNA]</scope>
    <source>
        <strain evidence="1 2">A5</strain>
    </source>
</reference>
<comment type="caution">
    <text evidence="1">The sequence shown here is derived from an EMBL/GenBank/DDBJ whole genome shotgun (WGS) entry which is preliminary data.</text>
</comment>
<dbReference type="AlphaFoldDB" id="A0A2N0P7F6"/>
<evidence type="ECO:0000313" key="2">
    <source>
        <dbReference type="Proteomes" id="UP000232722"/>
    </source>
</evidence>
<dbReference type="Proteomes" id="UP000232722">
    <property type="component" value="Unassembled WGS sequence"/>
</dbReference>
<proteinExistence type="predicted"/>
<dbReference type="VEuPathDB" id="FungiDB:RhiirFUN_024381"/>
<dbReference type="EMBL" id="LLXJ01001319">
    <property type="protein sequence ID" value="PKC02755.1"/>
    <property type="molecule type" value="Genomic_DNA"/>
</dbReference>
<sequence length="107" mass="12189">MDNLISAHLNIVIPSKQRRCNSRSRSLTLRMGKLIAIDPPTSDDTKELEKRPLKRDVNTIVNFSSQHITSKRSHLDSPLALDSEQAEPSFNFSISSNTLCIRFFLYN</sequence>
<reference evidence="1 2" key="1">
    <citation type="submission" date="2016-04" db="EMBL/GenBank/DDBJ databases">
        <title>Genome analyses suggest a sexual origin of heterokaryosis in a supposedly ancient asexual fungus.</title>
        <authorList>
            <person name="Ropars J."/>
            <person name="Sedzielewska K."/>
            <person name="Noel J."/>
            <person name="Charron P."/>
            <person name="Farinelli L."/>
            <person name="Marton T."/>
            <person name="Kruger M."/>
            <person name="Pelin A."/>
            <person name="Brachmann A."/>
            <person name="Corradi N."/>
        </authorList>
    </citation>
    <scope>NUCLEOTIDE SEQUENCE [LARGE SCALE GENOMIC DNA]</scope>
    <source>
        <strain evidence="1 2">A5</strain>
    </source>
</reference>
<name>A0A2N0P7F6_9GLOM</name>
<dbReference type="VEuPathDB" id="FungiDB:RhiirA1_457317"/>
<evidence type="ECO:0000313" key="1">
    <source>
        <dbReference type="EMBL" id="PKC02755.1"/>
    </source>
</evidence>
<gene>
    <name evidence="1" type="ORF">RhiirA5_424765</name>
</gene>
<organism evidence="1 2">
    <name type="scientific">Rhizophagus irregularis</name>
    <dbReference type="NCBI Taxonomy" id="588596"/>
    <lineage>
        <taxon>Eukaryota</taxon>
        <taxon>Fungi</taxon>
        <taxon>Fungi incertae sedis</taxon>
        <taxon>Mucoromycota</taxon>
        <taxon>Glomeromycotina</taxon>
        <taxon>Glomeromycetes</taxon>
        <taxon>Glomerales</taxon>
        <taxon>Glomeraceae</taxon>
        <taxon>Rhizophagus</taxon>
    </lineage>
</organism>
<protein>
    <submittedName>
        <fullName evidence="1">Uncharacterized protein</fullName>
    </submittedName>
</protein>